<name>A0A6P2BXN7_9ACTN</name>
<sequence>MDVLRKKGQIVAMTGDGVNDAPAVKKADIGISMAPAPR</sequence>
<dbReference type="AlphaFoldDB" id="A0A6P2BXN7"/>
<dbReference type="Proteomes" id="UP000460272">
    <property type="component" value="Unassembled WGS sequence"/>
</dbReference>
<dbReference type="EMBL" id="RPFW01000006">
    <property type="protein sequence ID" value="TVZ01953.1"/>
    <property type="molecule type" value="Genomic_DNA"/>
</dbReference>
<dbReference type="PANTHER" id="PTHR42861">
    <property type="entry name" value="CALCIUM-TRANSPORTING ATPASE"/>
    <property type="match status" value="1"/>
</dbReference>
<reference evidence="1 2" key="1">
    <citation type="submission" date="2018-11" db="EMBL/GenBank/DDBJ databases">
        <title>Trebonia kvetii gen.nov., sp.nov., a novel acidophilic actinobacterium, and proposal of the new actinobacterial family Treboniaceae fam. nov.</title>
        <authorList>
            <person name="Rapoport D."/>
            <person name="Sagova-Mareckova M."/>
            <person name="Sedlacek I."/>
            <person name="Provaznik J."/>
            <person name="Kralova S."/>
            <person name="Pavlinic D."/>
            <person name="Benes V."/>
            <person name="Kopecky J."/>
        </authorList>
    </citation>
    <scope>NUCLEOTIDE SEQUENCE [LARGE SCALE GENOMIC DNA]</scope>
    <source>
        <strain evidence="1 2">15Tr583</strain>
    </source>
</reference>
<dbReference type="InterPro" id="IPR036412">
    <property type="entry name" value="HAD-like_sf"/>
</dbReference>
<accession>A0A6P2BXN7</accession>
<dbReference type="Gene3D" id="3.40.50.1000">
    <property type="entry name" value="HAD superfamily/HAD-like"/>
    <property type="match status" value="1"/>
</dbReference>
<dbReference type="InterPro" id="IPR023214">
    <property type="entry name" value="HAD_sf"/>
</dbReference>
<organism evidence="1 2">
    <name type="scientific">Trebonia kvetii</name>
    <dbReference type="NCBI Taxonomy" id="2480626"/>
    <lineage>
        <taxon>Bacteria</taxon>
        <taxon>Bacillati</taxon>
        <taxon>Actinomycetota</taxon>
        <taxon>Actinomycetes</taxon>
        <taxon>Streptosporangiales</taxon>
        <taxon>Treboniaceae</taxon>
        <taxon>Trebonia</taxon>
    </lineage>
</organism>
<keyword evidence="2" id="KW-1185">Reference proteome</keyword>
<evidence type="ECO:0000313" key="1">
    <source>
        <dbReference type="EMBL" id="TVZ01953.1"/>
    </source>
</evidence>
<proteinExistence type="predicted"/>
<evidence type="ECO:0000313" key="2">
    <source>
        <dbReference type="Proteomes" id="UP000460272"/>
    </source>
</evidence>
<dbReference type="SUPFAM" id="SSF56784">
    <property type="entry name" value="HAD-like"/>
    <property type="match status" value="1"/>
</dbReference>
<comment type="caution">
    <text evidence="1">The sequence shown here is derived from an EMBL/GenBank/DDBJ whole genome shotgun (WGS) entry which is preliminary data.</text>
</comment>
<protein>
    <submittedName>
        <fullName evidence="1">Cation-transporting P-type ATPase</fullName>
    </submittedName>
</protein>
<gene>
    <name evidence="1" type="ORF">EAS64_31465</name>
</gene>